<feature type="transmembrane region" description="Helical" evidence="1">
    <location>
        <begin position="142"/>
        <end position="161"/>
    </location>
</feature>
<dbReference type="Pfam" id="PF04307">
    <property type="entry name" value="YdjM"/>
    <property type="match status" value="1"/>
</dbReference>
<dbReference type="GO" id="GO:0016787">
    <property type="term" value="F:hydrolase activity"/>
    <property type="evidence" value="ECO:0007669"/>
    <property type="project" value="UniProtKB-KW"/>
</dbReference>
<dbReference type="InterPro" id="IPR007404">
    <property type="entry name" value="YdjM-like"/>
</dbReference>
<dbReference type="InterPro" id="IPR053170">
    <property type="entry name" value="Transcription_regulator"/>
</dbReference>
<gene>
    <name evidence="2" type="ORF">IGS68_16425</name>
</gene>
<keyword evidence="1" id="KW-1133">Transmembrane helix</keyword>
<organism evidence="2 3">
    <name type="scientific">Skermanella cutis</name>
    <dbReference type="NCBI Taxonomy" id="2775420"/>
    <lineage>
        <taxon>Bacteria</taxon>
        <taxon>Pseudomonadati</taxon>
        <taxon>Pseudomonadota</taxon>
        <taxon>Alphaproteobacteria</taxon>
        <taxon>Rhodospirillales</taxon>
        <taxon>Azospirillaceae</taxon>
        <taxon>Skermanella</taxon>
    </lineage>
</organism>
<sequence>MDSITQSLLGAVVAQAGFRRTLGRQAMVAGALLGAVPDLDVVAGYFGPYANWVHHRGITHSIFFGPVVGPFFGWAIWRFHRWRASRRGEPDRPDAPEMLRAWIWLAVLVLFTHPIIDLFTSYGTQLLAPISRHRFAIDALPIIDPVYSLALIAALVVGTVAKRRPGAAVGSAAAALLFIYGYSLMGWAINDSVRSTAREELRQAGQPVGEVLAYPQMFQPWFRRVVAETPESIMVGYRSVFGDRPIEWQTYPLRADPLIDRVAATPEAAIFTWFAMDKVFWQVSETPDGAVVEALDYRYGMWGGDAVGFWGIRARVDRDGHLLGPPVRFQRERSASGSLLRDYWRVIWG</sequence>
<evidence type="ECO:0000313" key="3">
    <source>
        <dbReference type="Proteomes" id="UP000595197"/>
    </source>
</evidence>
<feature type="transmembrane region" description="Helical" evidence="1">
    <location>
        <begin position="101"/>
        <end position="122"/>
    </location>
</feature>
<feature type="transmembrane region" description="Helical" evidence="1">
    <location>
        <begin position="168"/>
        <end position="189"/>
    </location>
</feature>
<accession>A0ABX7B3E6</accession>
<evidence type="ECO:0000313" key="2">
    <source>
        <dbReference type="EMBL" id="QQP87675.1"/>
    </source>
</evidence>
<reference evidence="2" key="1">
    <citation type="submission" date="2021-02" db="EMBL/GenBank/DDBJ databases">
        <title>Skermanella TT6 skin isolate.</title>
        <authorList>
            <person name="Lee K."/>
            <person name="Ganzorig M."/>
        </authorList>
    </citation>
    <scope>NUCLEOTIDE SEQUENCE</scope>
    <source>
        <strain evidence="2">TT6</strain>
    </source>
</reference>
<keyword evidence="2" id="KW-0378">Hydrolase</keyword>
<dbReference type="Proteomes" id="UP000595197">
    <property type="component" value="Chromosome"/>
</dbReference>
<keyword evidence="1" id="KW-0812">Transmembrane</keyword>
<feature type="transmembrane region" description="Helical" evidence="1">
    <location>
        <begin position="26"/>
        <end position="46"/>
    </location>
</feature>
<name>A0ABX7B3E6_9PROT</name>
<keyword evidence="3" id="KW-1185">Reference proteome</keyword>
<proteinExistence type="predicted"/>
<dbReference type="RefSeq" id="WP_201071246.1">
    <property type="nucleotide sequence ID" value="NZ_CP067420.1"/>
</dbReference>
<dbReference type="EMBL" id="CP067420">
    <property type="protein sequence ID" value="QQP87675.1"/>
    <property type="molecule type" value="Genomic_DNA"/>
</dbReference>
<protein>
    <submittedName>
        <fullName evidence="2">Metal-dependent hydrolase</fullName>
    </submittedName>
</protein>
<feature type="transmembrane region" description="Helical" evidence="1">
    <location>
        <begin position="58"/>
        <end position="80"/>
    </location>
</feature>
<dbReference type="PANTHER" id="PTHR40031:SF1">
    <property type="entry name" value="MEMBRANE-BOUND METAL-DEPENDENT HYDROLASE"/>
    <property type="match status" value="1"/>
</dbReference>
<keyword evidence="1" id="KW-0472">Membrane</keyword>
<dbReference type="PANTHER" id="PTHR40031">
    <property type="entry name" value="HYPOTHETICAL MEMBRANE SPANNING PROTEIN"/>
    <property type="match status" value="1"/>
</dbReference>
<evidence type="ECO:0000256" key="1">
    <source>
        <dbReference type="SAM" id="Phobius"/>
    </source>
</evidence>